<dbReference type="PANTHER" id="PTHR32122:SF1">
    <property type="entry name" value="TATA BOX-BINDING PROTEIN-ASSOCIATED FACTOR RNA POLYMERASE I SUBUNIT A"/>
    <property type="match status" value="1"/>
</dbReference>
<evidence type="ECO:0000256" key="1">
    <source>
        <dbReference type="SAM" id="MobiDB-lite"/>
    </source>
</evidence>
<reference evidence="2" key="1">
    <citation type="submission" date="2025-08" db="UniProtKB">
        <authorList>
            <consortium name="Ensembl"/>
        </authorList>
    </citation>
    <scope>IDENTIFICATION</scope>
</reference>
<accession>A0A8C0YJT2</accession>
<feature type="compositionally biased region" description="Basic and acidic residues" evidence="1">
    <location>
        <begin position="426"/>
        <end position="439"/>
    </location>
</feature>
<proteinExistence type="predicted"/>
<dbReference type="Ensembl" id="ENSCCRT00000010299.2">
    <property type="protein sequence ID" value="ENSCCRP00000009408.2"/>
    <property type="gene ID" value="ENSCCRG00000005524.2"/>
</dbReference>
<feature type="region of interest" description="Disordered" evidence="1">
    <location>
        <begin position="426"/>
        <end position="458"/>
    </location>
</feature>
<dbReference type="PANTHER" id="PTHR32122">
    <property type="entry name" value="TATA BOX-BINDING PROTEIN ASSOCIATED FACTOR RNA POLYMERASE I SUBUNIT A"/>
    <property type="match status" value="1"/>
</dbReference>
<evidence type="ECO:0000313" key="3">
    <source>
        <dbReference type="Proteomes" id="UP001108240"/>
    </source>
</evidence>
<evidence type="ECO:0000313" key="2">
    <source>
        <dbReference type="Ensembl" id="ENSCCRP00000009408.2"/>
    </source>
</evidence>
<dbReference type="GO" id="GO:0006360">
    <property type="term" value="P:transcription by RNA polymerase I"/>
    <property type="evidence" value="ECO:0007669"/>
    <property type="project" value="InterPro"/>
</dbReference>
<name>A0A8C0YJT2_CYPCA</name>
<dbReference type="AlphaFoldDB" id="A0A8C0YJT2"/>
<dbReference type="GO" id="GO:0000120">
    <property type="term" value="C:RNA polymerase I transcription regulator complex"/>
    <property type="evidence" value="ECO:0007669"/>
    <property type="project" value="InterPro"/>
</dbReference>
<dbReference type="OMA" id="STRICLE"/>
<dbReference type="GO" id="GO:0060047">
    <property type="term" value="P:heart contraction"/>
    <property type="evidence" value="ECO:0007669"/>
    <property type="project" value="Ensembl"/>
</dbReference>
<dbReference type="InterPro" id="IPR039495">
    <property type="entry name" value="TAF1A"/>
</dbReference>
<keyword evidence="3" id="KW-1185">Reference proteome</keyword>
<dbReference type="Proteomes" id="UP001108240">
    <property type="component" value="Unplaced"/>
</dbReference>
<organism evidence="2 3">
    <name type="scientific">Cyprinus carpio carpio</name>
    <dbReference type="NCBI Taxonomy" id="630221"/>
    <lineage>
        <taxon>Eukaryota</taxon>
        <taxon>Metazoa</taxon>
        <taxon>Chordata</taxon>
        <taxon>Craniata</taxon>
        <taxon>Vertebrata</taxon>
        <taxon>Euteleostomi</taxon>
        <taxon>Actinopterygii</taxon>
        <taxon>Neopterygii</taxon>
        <taxon>Teleostei</taxon>
        <taxon>Ostariophysi</taxon>
        <taxon>Cypriniformes</taxon>
        <taxon>Cyprinidae</taxon>
        <taxon>Cyprininae</taxon>
        <taxon>Cyprinus</taxon>
    </lineage>
</organism>
<reference evidence="2" key="2">
    <citation type="submission" date="2025-09" db="UniProtKB">
        <authorList>
            <consortium name="Ensembl"/>
        </authorList>
    </citation>
    <scope>IDENTIFICATION</scope>
</reference>
<dbReference type="Pfam" id="PF14929">
    <property type="entry name" value="TAF1_subA"/>
    <property type="match status" value="1"/>
</dbReference>
<sequence length="458" mass="53321">MDDIETELNIAAAAADSSEDQSRSHEAIKPAVLLHHSHPDPRGLLTAVDFLKSNRKCLNLIREAMLRHNWPQAAGYFSSYIQTLETGTLSQVHSIASEIMWRLGTEILHHVPNSSPDDFNAFYEQLKNLGVRNYSKICLEHCFHLLLNGQMDEAKRQLSIADSWRYGKQSTAQSLMKKLIRAYCGYLDYLIWSEKMASAPGSEEAGSNREMHSYFRQASVTLKEIVSQPGVWDPFVLSYIHMLEFYEDEEAALQLLENYAYNKEFPSNPNAHVYLYQFLKRHQAPRVKLIGSLRILHSLVPSHELMLELCSLLLHTKQQSDLEEALTVSMDLLEFSSWKSDRKAWECLLKILKKLKKKKCMNAVKKEWNVRRSLWLSFHYRNYIGRKESLENVQLLMVKRDVLRCLGENNREYFRIALKIEREGKPKKDRLGEKKEKTATKRKRKRRLSMTKKSEESL</sequence>
<dbReference type="GeneTree" id="ENSGT00390000011405"/>
<protein>
    <submittedName>
        <fullName evidence="2">TATA box binding protein (TBP)-associated factor, RNA polymerase I, A</fullName>
    </submittedName>
</protein>
<feature type="compositionally biased region" description="Basic residues" evidence="1">
    <location>
        <begin position="440"/>
        <end position="450"/>
    </location>
</feature>
<dbReference type="InterPro" id="IPR052669">
    <property type="entry name" value="SL1/TIF-IB_Component"/>
</dbReference>